<name>A0ABU6KHU8_9BACI</name>
<organism evidence="2 3">
    <name type="scientific">Virgibacillus tibetensis</name>
    <dbReference type="NCBI Taxonomy" id="3042313"/>
    <lineage>
        <taxon>Bacteria</taxon>
        <taxon>Bacillati</taxon>
        <taxon>Bacillota</taxon>
        <taxon>Bacilli</taxon>
        <taxon>Bacillales</taxon>
        <taxon>Bacillaceae</taxon>
        <taxon>Virgibacillus</taxon>
    </lineage>
</organism>
<evidence type="ECO:0000256" key="1">
    <source>
        <dbReference type="SAM" id="MobiDB-lite"/>
    </source>
</evidence>
<comment type="caution">
    <text evidence="2">The sequence shown here is derived from an EMBL/GenBank/DDBJ whole genome shotgun (WGS) entry which is preliminary data.</text>
</comment>
<feature type="compositionally biased region" description="Polar residues" evidence="1">
    <location>
        <begin position="70"/>
        <end position="82"/>
    </location>
</feature>
<proteinExistence type="predicted"/>
<protein>
    <submittedName>
        <fullName evidence="2">YwdI family protein</fullName>
    </submittedName>
</protein>
<keyword evidence="3" id="KW-1185">Reference proteome</keyword>
<reference evidence="2 3" key="1">
    <citation type="journal article" date="2024" name="Int. J. Syst. Evol. Microbiol.">
        <title>Virgibacillus tibetensis sp. nov., isolated from salt lake on the Tibetan Plateau of China.</title>
        <authorList>
            <person name="Phurbu D."/>
            <person name="Liu Z.-X."/>
            <person name="Wang R."/>
            <person name="Zheng Y.-Y."/>
            <person name="Liu H.-C."/>
            <person name="Zhou Y.-G."/>
            <person name="Yu Y.-J."/>
            <person name="Li A.-H."/>
        </authorList>
    </citation>
    <scope>NUCLEOTIDE SEQUENCE [LARGE SCALE GENOMIC DNA]</scope>
    <source>
        <strain evidence="2 3">C22-A2</strain>
    </source>
</reference>
<sequence>MAVANSTIIEKMINELKEAKEKSDQQKVVNHIANVRLLCDLFLEEDSAVKKEPELNITKEEMKAMIGEQKSVTKTHSGSSIMQDDANGDSIFDF</sequence>
<dbReference type="InterPro" id="IPR035218">
    <property type="entry name" value="DUF5327"/>
</dbReference>
<evidence type="ECO:0000313" key="3">
    <source>
        <dbReference type="Proteomes" id="UP001335737"/>
    </source>
</evidence>
<gene>
    <name evidence="2" type="ORF">QGM71_13040</name>
</gene>
<evidence type="ECO:0000313" key="2">
    <source>
        <dbReference type="EMBL" id="MEC5424419.1"/>
    </source>
</evidence>
<dbReference type="EMBL" id="JARZFX010000006">
    <property type="protein sequence ID" value="MEC5424419.1"/>
    <property type="molecule type" value="Genomic_DNA"/>
</dbReference>
<dbReference type="RefSeq" id="WP_327607986.1">
    <property type="nucleotide sequence ID" value="NZ_JARZFX010000006.1"/>
</dbReference>
<feature type="region of interest" description="Disordered" evidence="1">
    <location>
        <begin position="69"/>
        <end position="94"/>
    </location>
</feature>
<accession>A0ABU6KHU8</accession>
<dbReference type="Pfam" id="PF17261">
    <property type="entry name" value="DUF5327"/>
    <property type="match status" value="1"/>
</dbReference>
<dbReference type="Proteomes" id="UP001335737">
    <property type="component" value="Unassembled WGS sequence"/>
</dbReference>